<dbReference type="AlphaFoldDB" id="A0A1X1EQF8"/>
<name>A0A1X1EQF8_PANCY</name>
<sequence>MTMRMNKLMPLSLAMSMTIPLGGLVLSFFSLDKKGMNRLPFFVMSMFYFFLLIKIPPLGDLYRRYLEISAYGPGTRFSDIAGVHTDVLLYVNGWIFQLLKIPFFFIPAFYGGVMCYLLLASFRNVTLIKNPGNENRTVSSGRLALTYFTVFSTLNILNLVLGIRYGTSLVFMIYAVTCYYSRSKLRCGGFLALSIMMHFSMMFVLLAFLASIVVKVEKKYVLPLSIFFWLLSAVALRSILPSIAFMGIGDYAMGGYVDGSFSATPNDSNTIAVAFITRVLGLVSLVFYLLSKSEVKGFDRFLNIFIPCCFIMSISYTAMGRYLNVAQYLLAIRICYVYLFSAGLNSARFRILLRNFLVVFALLSLLVINIYTQRRTLSMGGLWSYAWTSPVFLLSYSEKDFDKYLNDIDYDGYWIKHR</sequence>
<evidence type="ECO:0000313" key="3">
    <source>
        <dbReference type="Proteomes" id="UP000193749"/>
    </source>
</evidence>
<protein>
    <recommendedName>
        <fullName evidence="4">EpsG family protein</fullName>
    </recommendedName>
</protein>
<keyword evidence="3" id="KW-1185">Reference proteome</keyword>
<gene>
    <name evidence="2" type="ORF">HA50_02120</name>
</gene>
<reference evidence="2 3" key="1">
    <citation type="journal article" date="2017" name="Antonie Van Leeuwenhoek">
        <title>Phylogenomic resolution of the bacterial genus Pantoea and its relationship with Erwinia and Tatumella.</title>
        <authorList>
            <person name="Palmer M."/>
            <person name="Steenkamp E.T."/>
            <person name="Coetzee M.P."/>
            <person name="Chan W.Y."/>
            <person name="van Zyl E."/>
            <person name="De Maayer P."/>
            <person name="Coutinho T.A."/>
            <person name="Blom J."/>
            <person name="Smits T.H."/>
            <person name="Duffy B."/>
            <person name="Venter S.N."/>
        </authorList>
    </citation>
    <scope>NUCLEOTIDE SEQUENCE [LARGE SCALE GENOMIC DNA]</scope>
    <source>
        <strain evidence="2 3">LMG 2657</strain>
    </source>
</reference>
<organism evidence="2 3">
    <name type="scientific">Pantoea cypripedii</name>
    <name type="common">Pectobacterium cypripedii</name>
    <name type="synonym">Erwinia cypripedii</name>
    <dbReference type="NCBI Taxonomy" id="55209"/>
    <lineage>
        <taxon>Bacteria</taxon>
        <taxon>Pseudomonadati</taxon>
        <taxon>Pseudomonadota</taxon>
        <taxon>Gammaproteobacteria</taxon>
        <taxon>Enterobacterales</taxon>
        <taxon>Erwiniaceae</taxon>
        <taxon>Pantoea</taxon>
    </lineage>
</organism>
<feature type="transmembrane region" description="Helical" evidence="1">
    <location>
        <begin position="101"/>
        <end position="122"/>
    </location>
</feature>
<feature type="transmembrane region" description="Helical" evidence="1">
    <location>
        <begin position="190"/>
        <end position="214"/>
    </location>
</feature>
<feature type="transmembrane region" description="Helical" evidence="1">
    <location>
        <begin position="37"/>
        <end position="56"/>
    </location>
</feature>
<dbReference type="Proteomes" id="UP000193749">
    <property type="component" value="Unassembled WGS sequence"/>
</dbReference>
<dbReference type="EMBL" id="MLJI01000001">
    <property type="protein sequence ID" value="ORM92212.1"/>
    <property type="molecule type" value="Genomic_DNA"/>
</dbReference>
<comment type="caution">
    <text evidence="2">The sequence shown here is derived from an EMBL/GenBank/DDBJ whole genome shotgun (WGS) entry which is preliminary data.</text>
</comment>
<feature type="transmembrane region" description="Helical" evidence="1">
    <location>
        <begin position="301"/>
        <end position="319"/>
    </location>
</feature>
<feature type="transmembrane region" description="Helical" evidence="1">
    <location>
        <begin position="351"/>
        <end position="371"/>
    </location>
</feature>
<dbReference type="STRING" id="55209.HA50_02120"/>
<accession>A0A1X1EQF8</accession>
<feature type="transmembrane region" description="Helical" evidence="1">
    <location>
        <begin position="268"/>
        <end position="289"/>
    </location>
</feature>
<keyword evidence="1" id="KW-0472">Membrane</keyword>
<evidence type="ECO:0000256" key="1">
    <source>
        <dbReference type="SAM" id="Phobius"/>
    </source>
</evidence>
<keyword evidence="1" id="KW-1133">Transmembrane helix</keyword>
<proteinExistence type="predicted"/>
<evidence type="ECO:0000313" key="2">
    <source>
        <dbReference type="EMBL" id="ORM92212.1"/>
    </source>
</evidence>
<keyword evidence="1" id="KW-0812">Transmembrane</keyword>
<feature type="transmembrane region" description="Helical" evidence="1">
    <location>
        <begin position="325"/>
        <end position="344"/>
    </location>
</feature>
<evidence type="ECO:0008006" key="4">
    <source>
        <dbReference type="Google" id="ProtNLM"/>
    </source>
</evidence>
<feature type="transmembrane region" description="Helical" evidence="1">
    <location>
        <begin position="226"/>
        <end position="248"/>
    </location>
</feature>